<evidence type="ECO:0000256" key="1">
    <source>
        <dbReference type="SAM" id="MobiDB-lite"/>
    </source>
</evidence>
<feature type="compositionally biased region" description="Acidic residues" evidence="1">
    <location>
        <begin position="23"/>
        <end position="41"/>
    </location>
</feature>
<feature type="region of interest" description="Disordered" evidence="1">
    <location>
        <begin position="1"/>
        <end position="68"/>
    </location>
</feature>
<dbReference type="AlphaFoldDB" id="A0A382BLM6"/>
<proteinExistence type="predicted"/>
<feature type="region of interest" description="Disordered" evidence="1">
    <location>
        <begin position="255"/>
        <end position="290"/>
    </location>
</feature>
<evidence type="ECO:0000313" key="2">
    <source>
        <dbReference type="EMBL" id="SVB14730.1"/>
    </source>
</evidence>
<protein>
    <submittedName>
        <fullName evidence="2">Uncharacterized protein</fullName>
    </submittedName>
</protein>
<dbReference type="EMBL" id="UINC01030395">
    <property type="protein sequence ID" value="SVB14730.1"/>
    <property type="molecule type" value="Genomic_DNA"/>
</dbReference>
<accession>A0A382BLM6</accession>
<organism evidence="2">
    <name type="scientific">marine metagenome</name>
    <dbReference type="NCBI Taxonomy" id="408172"/>
    <lineage>
        <taxon>unclassified sequences</taxon>
        <taxon>metagenomes</taxon>
        <taxon>ecological metagenomes</taxon>
    </lineage>
</organism>
<feature type="compositionally biased region" description="Acidic residues" evidence="1">
    <location>
        <begin position="264"/>
        <end position="290"/>
    </location>
</feature>
<gene>
    <name evidence="2" type="ORF">METZ01_LOCUS167584</name>
</gene>
<feature type="non-terminal residue" evidence="2">
    <location>
        <position position="1"/>
    </location>
</feature>
<name>A0A382BLM6_9ZZZZ</name>
<feature type="compositionally biased region" description="Basic and acidic residues" evidence="1">
    <location>
        <begin position="42"/>
        <end position="68"/>
    </location>
</feature>
<sequence length="290" mass="34099">ANEEEQDDDGSRSGDDGCNSPDCESDEESEDEADDAEEDDGEHSHTDDKADDHSHDDDKADDHNHVTDRYDGNWEEIRAAIEELKVACEEGNEEACLELREMIAEMMEDHKGDWDREGKGWDEACLTMDEWKKVFDNDRKEKGYGHKNNHKEMNIERFLHMFEELDEEEISEIKQIIGMSDEEWDSMVLKLETKNMTKDDWKIVMEKMKILFEHKMKEDREEMEAFRVQMTELGEACEAGDEDSCEELELLMEELENDLREDREGECDEHDNEEEDESEEEQTDEDESEE</sequence>
<reference evidence="2" key="1">
    <citation type="submission" date="2018-05" db="EMBL/GenBank/DDBJ databases">
        <authorList>
            <person name="Lanie J.A."/>
            <person name="Ng W.-L."/>
            <person name="Kazmierczak K.M."/>
            <person name="Andrzejewski T.M."/>
            <person name="Davidsen T.M."/>
            <person name="Wayne K.J."/>
            <person name="Tettelin H."/>
            <person name="Glass J.I."/>
            <person name="Rusch D."/>
            <person name="Podicherti R."/>
            <person name="Tsui H.-C.T."/>
            <person name="Winkler M.E."/>
        </authorList>
    </citation>
    <scope>NUCLEOTIDE SEQUENCE</scope>
</reference>